<dbReference type="Proteomes" id="UP000287547">
    <property type="component" value="Unassembled WGS sequence"/>
</dbReference>
<feature type="transmembrane region" description="Helical" evidence="1">
    <location>
        <begin position="150"/>
        <end position="170"/>
    </location>
</feature>
<keyword evidence="1" id="KW-0812">Transmembrane</keyword>
<proteinExistence type="predicted"/>
<accession>A0A428Z372</accession>
<dbReference type="EMBL" id="QHKI01000029">
    <property type="protein sequence ID" value="RSM80410.1"/>
    <property type="molecule type" value="Genomic_DNA"/>
</dbReference>
<feature type="transmembrane region" description="Helical" evidence="1">
    <location>
        <begin position="56"/>
        <end position="76"/>
    </location>
</feature>
<organism evidence="2 3">
    <name type="scientific">Kibdelosporangium aridum</name>
    <dbReference type="NCBI Taxonomy" id="2030"/>
    <lineage>
        <taxon>Bacteria</taxon>
        <taxon>Bacillati</taxon>
        <taxon>Actinomycetota</taxon>
        <taxon>Actinomycetes</taxon>
        <taxon>Pseudonocardiales</taxon>
        <taxon>Pseudonocardiaceae</taxon>
        <taxon>Kibdelosporangium</taxon>
    </lineage>
</organism>
<gene>
    <name evidence="2" type="ORF">DMH04_30225</name>
</gene>
<dbReference type="RefSeq" id="WP_051793183.1">
    <property type="nucleotide sequence ID" value="NZ_QHKI01000029.1"/>
</dbReference>
<comment type="caution">
    <text evidence="2">The sequence shown here is derived from an EMBL/GenBank/DDBJ whole genome shotgun (WGS) entry which is preliminary data.</text>
</comment>
<evidence type="ECO:0000313" key="2">
    <source>
        <dbReference type="EMBL" id="RSM80410.1"/>
    </source>
</evidence>
<dbReference type="OrthoDB" id="3355130at2"/>
<evidence type="ECO:0008006" key="4">
    <source>
        <dbReference type="Google" id="ProtNLM"/>
    </source>
</evidence>
<feature type="transmembrane region" description="Helical" evidence="1">
    <location>
        <begin position="88"/>
        <end position="107"/>
    </location>
</feature>
<protein>
    <recommendedName>
        <fullName evidence="4">DUF2637 domain-containing protein</fullName>
    </recommendedName>
</protein>
<keyword evidence="1" id="KW-0472">Membrane</keyword>
<name>A0A428Z372_KIBAR</name>
<keyword evidence="1" id="KW-1133">Transmembrane helix</keyword>
<reference evidence="2 3" key="1">
    <citation type="submission" date="2018-05" db="EMBL/GenBank/DDBJ databases">
        <title>Evolution of GPA BGCs.</title>
        <authorList>
            <person name="Waglechner N."/>
            <person name="Wright G.D."/>
        </authorList>
    </citation>
    <scope>NUCLEOTIDE SEQUENCE [LARGE SCALE GENOMIC DNA]</scope>
    <source>
        <strain evidence="2 3">A82846</strain>
    </source>
</reference>
<evidence type="ECO:0000256" key="1">
    <source>
        <dbReference type="SAM" id="Phobius"/>
    </source>
</evidence>
<sequence length="271" mass="29851">MRKNGTSATDVEAGLTRKVIALQRKKAETARLVTLANDPDLNAYRIERQRRTITRWMWIFLVLGLGYSTTNVHEFVANGRTTEDPVWWAAWLVEPMAAGLLINLLTFESEVIARGIDISNPWVTRLKRTLLGATLFMSTWPQLIKLKTGGFNIGLLVVAALVPLVVFLVAEVMPVIQRYMRALLVAASTPAATSAASQPAAAAQPANDPKTLAALRLPPRMRKAIEDKASEIQATGRSITREDIQELVRVPDEMATQIMTALHPTNGHAHT</sequence>
<evidence type="ECO:0000313" key="3">
    <source>
        <dbReference type="Proteomes" id="UP000287547"/>
    </source>
</evidence>
<dbReference type="AlphaFoldDB" id="A0A428Z372"/>